<protein>
    <recommendedName>
        <fullName evidence="4">Methyltransferase</fullName>
    </recommendedName>
</protein>
<dbReference type="SUPFAM" id="SSF53335">
    <property type="entry name" value="S-adenosyl-L-methionine-dependent methyltransferases"/>
    <property type="match status" value="1"/>
</dbReference>
<dbReference type="PANTHER" id="PTHR47739:SF1">
    <property type="entry name" value="TRNA1(VAL) (ADENINE(37)-N6)-METHYLTRANSFERASE"/>
    <property type="match status" value="1"/>
</dbReference>
<feature type="region of interest" description="Disordered" evidence="1">
    <location>
        <begin position="1"/>
        <end position="30"/>
    </location>
</feature>
<dbReference type="Proteomes" id="UP000031656">
    <property type="component" value="Chromosome"/>
</dbReference>
<dbReference type="Gene3D" id="3.40.50.150">
    <property type="entry name" value="Vaccinia Virus protein VP39"/>
    <property type="match status" value="1"/>
</dbReference>
<dbReference type="AlphaFoldDB" id="A0A067Z6N3"/>
<gene>
    <name evidence="2" type="ORF">GLS_c21080</name>
</gene>
<evidence type="ECO:0000256" key="1">
    <source>
        <dbReference type="SAM" id="MobiDB-lite"/>
    </source>
</evidence>
<accession>A0A067Z6N3</accession>
<name>A0A067Z6N3_GLUOY</name>
<dbReference type="PANTHER" id="PTHR47739">
    <property type="entry name" value="TRNA1(VAL) (ADENINE(37)-N6)-METHYLTRANSFERASE"/>
    <property type="match status" value="1"/>
</dbReference>
<dbReference type="HOGENOM" id="CLU_061983_1_1_5"/>
<sequence>MSGSRKTVNPFPPPKSLTGTPSAPPAPAREEGFLLGGRVRYDQFAKGYRTGLEPVLMAASIPARPGETVLEGGCGAGAALLCLSARIPGVHGVGLESDPETQALAEQNIRNNLLSDGIPKLRILQAHLPAIPRSLRVLTPTANGRFHHIMANPPWHSPSGTPSPDSRRRLALSAETTAPEEWIRALTKWVLPGGTLTFVLSTAVADRACQTLLENGCGSIQFYPFWPRAGREAKLVLVRAVHGGRGIFRLRAGLVLHEADGRFTAAAERVLRDGEALPEG</sequence>
<evidence type="ECO:0000313" key="2">
    <source>
        <dbReference type="EMBL" id="AHK71979.1"/>
    </source>
</evidence>
<dbReference type="InterPro" id="IPR029063">
    <property type="entry name" value="SAM-dependent_MTases_sf"/>
</dbReference>
<dbReference type="GeneID" id="56906332"/>
<dbReference type="RefSeq" id="WP_052327560.1">
    <property type="nucleotide sequence ID" value="NZ_CP004373.1"/>
</dbReference>
<dbReference type="InterPro" id="IPR050210">
    <property type="entry name" value="tRNA_Adenine-N(6)_MTase"/>
</dbReference>
<organism evidence="2 3">
    <name type="scientific">Gluconobacter oxydans DSM 3504</name>
    <dbReference type="NCBI Taxonomy" id="1288313"/>
    <lineage>
        <taxon>Bacteria</taxon>
        <taxon>Pseudomonadati</taxon>
        <taxon>Pseudomonadota</taxon>
        <taxon>Alphaproteobacteria</taxon>
        <taxon>Acetobacterales</taxon>
        <taxon>Acetobacteraceae</taxon>
        <taxon>Gluconobacter</taxon>
    </lineage>
</organism>
<proteinExistence type="predicted"/>
<dbReference type="KEGG" id="goy:GLS_c21080"/>
<evidence type="ECO:0008006" key="4">
    <source>
        <dbReference type="Google" id="ProtNLM"/>
    </source>
</evidence>
<evidence type="ECO:0000313" key="3">
    <source>
        <dbReference type="Proteomes" id="UP000031656"/>
    </source>
</evidence>
<reference evidence="2 3" key="1">
    <citation type="journal article" date="2015" name="Appl. Microbiol. Biotechnol.">
        <title>The consequence of an additional NADH dehydrogenase paralog on the growth of Gluconobacter oxydans DSM3504.</title>
        <authorList>
            <person name="Kostner D."/>
            <person name="Luchterhand B."/>
            <person name="Junker A."/>
            <person name="Volland S."/>
            <person name="Daniel R."/>
            <person name="Buchs J."/>
            <person name="Liebl W."/>
            <person name="Ehrenreich A."/>
        </authorList>
    </citation>
    <scope>NUCLEOTIDE SEQUENCE [LARGE SCALE GENOMIC DNA]</scope>
    <source>
        <strain evidence="2">DSM 3504</strain>
    </source>
</reference>
<dbReference type="CDD" id="cd02440">
    <property type="entry name" value="AdoMet_MTases"/>
    <property type="match status" value="1"/>
</dbReference>
<dbReference type="EMBL" id="CP004373">
    <property type="protein sequence ID" value="AHK71979.1"/>
    <property type="molecule type" value="Genomic_DNA"/>
</dbReference>